<dbReference type="EMBL" id="MU006605">
    <property type="protein sequence ID" value="KAF2742704.1"/>
    <property type="molecule type" value="Genomic_DNA"/>
</dbReference>
<sequence length="102" mass="11559">KPLEYVYDFSKSWEHIITITGRAKPTAKIRCLSGEGHGVAEDVMGPKGWKDLKQAYQTNNPNEEQKSEREWYETLCWNGSAEGLADDVVRGFDKAAVDRQLV</sequence>
<dbReference type="InterPro" id="IPR012912">
    <property type="entry name" value="Plasmid_pRiA4b_Orf3-like"/>
</dbReference>
<evidence type="ECO:0000259" key="1">
    <source>
        <dbReference type="Pfam" id="PF07929"/>
    </source>
</evidence>
<feature type="non-terminal residue" evidence="2">
    <location>
        <position position="102"/>
    </location>
</feature>
<accession>A0A6A6UZ10</accession>
<dbReference type="Proteomes" id="UP000799440">
    <property type="component" value="Unassembled WGS sequence"/>
</dbReference>
<proteinExistence type="predicted"/>
<evidence type="ECO:0000313" key="3">
    <source>
        <dbReference type="Proteomes" id="UP000799440"/>
    </source>
</evidence>
<dbReference type="AlphaFoldDB" id="A0A6A6UZ10"/>
<dbReference type="SUPFAM" id="SSF159941">
    <property type="entry name" value="MM3350-like"/>
    <property type="match status" value="1"/>
</dbReference>
<gene>
    <name evidence="2" type="ORF">M011DRAFT_392003</name>
</gene>
<reference evidence="2" key="1">
    <citation type="journal article" date="2020" name="Stud. Mycol.">
        <title>101 Dothideomycetes genomes: a test case for predicting lifestyles and emergence of pathogens.</title>
        <authorList>
            <person name="Haridas S."/>
            <person name="Albert R."/>
            <person name="Binder M."/>
            <person name="Bloem J."/>
            <person name="Labutti K."/>
            <person name="Salamov A."/>
            <person name="Andreopoulos B."/>
            <person name="Baker S."/>
            <person name="Barry K."/>
            <person name="Bills G."/>
            <person name="Bluhm B."/>
            <person name="Cannon C."/>
            <person name="Castanera R."/>
            <person name="Culley D."/>
            <person name="Daum C."/>
            <person name="Ezra D."/>
            <person name="Gonzalez J."/>
            <person name="Henrissat B."/>
            <person name="Kuo A."/>
            <person name="Liang C."/>
            <person name="Lipzen A."/>
            <person name="Lutzoni F."/>
            <person name="Magnuson J."/>
            <person name="Mondo S."/>
            <person name="Nolan M."/>
            <person name="Ohm R."/>
            <person name="Pangilinan J."/>
            <person name="Park H.-J."/>
            <person name="Ramirez L."/>
            <person name="Alfaro M."/>
            <person name="Sun H."/>
            <person name="Tritt A."/>
            <person name="Yoshinaga Y."/>
            <person name="Zwiers L.-H."/>
            <person name="Turgeon B."/>
            <person name="Goodwin S."/>
            <person name="Spatafora J."/>
            <person name="Crous P."/>
            <person name="Grigoriev I."/>
        </authorList>
    </citation>
    <scope>NUCLEOTIDE SEQUENCE</scope>
    <source>
        <strain evidence="2">CBS 119925</strain>
    </source>
</reference>
<name>A0A6A6UZ10_9PLEO</name>
<evidence type="ECO:0000313" key="2">
    <source>
        <dbReference type="EMBL" id="KAF2742704.1"/>
    </source>
</evidence>
<dbReference type="InterPro" id="IPR024047">
    <property type="entry name" value="MM3350-like_sf"/>
</dbReference>
<organism evidence="2 3">
    <name type="scientific">Sporormia fimetaria CBS 119925</name>
    <dbReference type="NCBI Taxonomy" id="1340428"/>
    <lineage>
        <taxon>Eukaryota</taxon>
        <taxon>Fungi</taxon>
        <taxon>Dikarya</taxon>
        <taxon>Ascomycota</taxon>
        <taxon>Pezizomycotina</taxon>
        <taxon>Dothideomycetes</taxon>
        <taxon>Pleosporomycetidae</taxon>
        <taxon>Pleosporales</taxon>
        <taxon>Sporormiaceae</taxon>
        <taxon>Sporormia</taxon>
    </lineage>
</organism>
<keyword evidence="3" id="KW-1185">Reference proteome</keyword>
<feature type="domain" description="Plasmid pRiA4b Orf3-like" evidence="1">
    <location>
        <begin position="3"/>
        <end position="74"/>
    </location>
</feature>
<dbReference type="Pfam" id="PF07929">
    <property type="entry name" value="PRiA4_ORF3"/>
    <property type="match status" value="1"/>
</dbReference>
<protein>
    <recommendedName>
        <fullName evidence="1">Plasmid pRiA4b Orf3-like domain-containing protein</fullName>
    </recommendedName>
</protein>
<feature type="non-terminal residue" evidence="2">
    <location>
        <position position="1"/>
    </location>
</feature>
<dbReference type="Gene3D" id="3.10.290.30">
    <property type="entry name" value="MM3350-like"/>
    <property type="match status" value="1"/>
</dbReference>
<dbReference type="OrthoDB" id="245563at2759"/>